<gene>
    <name evidence="1" type="ORF">PAQ31011_00938</name>
</gene>
<dbReference type="GO" id="GO:0005829">
    <property type="term" value="C:cytosol"/>
    <property type="evidence" value="ECO:0007669"/>
    <property type="project" value="TreeGrafter"/>
</dbReference>
<dbReference type="Gene3D" id="1.10.472.150">
    <property type="entry name" value="Glucose-regulated metallo-peptidase M90, N-terminal domain"/>
    <property type="match status" value="1"/>
</dbReference>
<dbReference type="CDD" id="cd20169">
    <property type="entry name" value="Peptidase_M90_mtfA"/>
    <property type="match status" value="1"/>
</dbReference>
<name>A0A5E4SMX2_9BURK</name>
<keyword evidence="2" id="KW-1185">Reference proteome</keyword>
<dbReference type="RefSeq" id="WP_150574662.1">
    <property type="nucleotide sequence ID" value="NZ_CABPSN010000001.1"/>
</dbReference>
<dbReference type="InterPro" id="IPR042252">
    <property type="entry name" value="MtfA_N"/>
</dbReference>
<dbReference type="Pfam" id="PF06167">
    <property type="entry name" value="Peptidase_M90"/>
    <property type="match status" value="1"/>
</dbReference>
<dbReference type="Proteomes" id="UP000366819">
    <property type="component" value="Unassembled WGS sequence"/>
</dbReference>
<protein>
    <submittedName>
        <fullName evidence="1">Membrane protein</fullName>
    </submittedName>
</protein>
<dbReference type="OrthoDB" id="9786424at2"/>
<sequence>MLKTLFARLGLSQQATSIEDDVWHEVVSALPFLSRRSATDLEKLRALAADFLAGKHFSTAHGLPLTQAMCVSVAAQACLPILHLPPALYRGWTGIVLYPGEFLIRKTVQDEAGVVHDVEQEASGEAWEGGPVVLSWQDVQASDVLAYNVVIHEFVHKIDMEGGEADGVPPMLRRLHGDLTPETWCEVFDPAYEEFCHHVANVPDIHWDTFASTSLLDPYATEHESEFFAVCAEAFFVASEAFQQEYPALYTLFSRYFLQDPAARTGAAPDTAATPPDGPAATP</sequence>
<dbReference type="GO" id="GO:0008237">
    <property type="term" value="F:metallopeptidase activity"/>
    <property type="evidence" value="ECO:0007669"/>
    <property type="project" value="InterPro"/>
</dbReference>
<dbReference type="EMBL" id="CABPSN010000001">
    <property type="protein sequence ID" value="VVD77196.1"/>
    <property type="molecule type" value="Genomic_DNA"/>
</dbReference>
<dbReference type="InterPro" id="IPR010384">
    <property type="entry name" value="MtfA_fam"/>
</dbReference>
<dbReference type="SUPFAM" id="SSF55486">
    <property type="entry name" value="Metalloproteases ('zincins'), catalytic domain"/>
    <property type="match status" value="1"/>
</dbReference>
<dbReference type="InterPro" id="IPR024079">
    <property type="entry name" value="MetalloPept_cat_dom_sf"/>
</dbReference>
<evidence type="ECO:0000313" key="2">
    <source>
        <dbReference type="Proteomes" id="UP000366819"/>
    </source>
</evidence>
<evidence type="ECO:0000313" key="1">
    <source>
        <dbReference type="EMBL" id="VVD77196.1"/>
    </source>
</evidence>
<dbReference type="PANTHER" id="PTHR30164:SF2">
    <property type="entry name" value="PROTEIN MTFA"/>
    <property type="match status" value="1"/>
</dbReference>
<proteinExistence type="predicted"/>
<dbReference type="Gene3D" id="3.40.390.10">
    <property type="entry name" value="Collagenase (Catalytic Domain)"/>
    <property type="match status" value="1"/>
</dbReference>
<dbReference type="AlphaFoldDB" id="A0A5E4SMX2"/>
<organism evidence="1 2">
    <name type="scientific">Pandoraea aquatica</name>
    <dbReference type="NCBI Taxonomy" id="2508290"/>
    <lineage>
        <taxon>Bacteria</taxon>
        <taxon>Pseudomonadati</taxon>
        <taxon>Pseudomonadota</taxon>
        <taxon>Betaproteobacteria</taxon>
        <taxon>Burkholderiales</taxon>
        <taxon>Burkholderiaceae</taxon>
        <taxon>Pandoraea</taxon>
    </lineage>
</organism>
<dbReference type="PANTHER" id="PTHR30164">
    <property type="entry name" value="MTFA PEPTIDASE"/>
    <property type="match status" value="1"/>
</dbReference>
<dbReference type="GO" id="GO:0004177">
    <property type="term" value="F:aminopeptidase activity"/>
    <property type="evidence" value="ECO:0007669"/>
    <property type="project" value="TreeGrafter"/>
</dbReference>
<accession>A0A5E4SMX2</accession>
<reference evidence="1 2" key="1">
    <citation type="submission" date="2019-08" db="EMBL/GenBank/DDBJ databases">
        <authorList>
            <person name="Peeters C."/>
        </authorList>
    </citation>
    <scope>NUCLEOTIDE SEQUENCE [LARGE SCALE GENOMIC DNA]</scope>
    <source>
        <strain evidence="1 2">LMG 31011</strain>
    </source>
</reference>